<evidence type="ECO:0000256" key="1">
    <source>
        <dbReference type="SAM" id="Coils"/>
    </source>
</evidence>
<dbReference type="EMBL" id="QUNI01000017">
    <property type="protein sequence ID" value="REG91141.1"/>
    <property type="molecule type" value="Genomic_DNA"/>
</dbReference>
<comment type="caution">
    <text evidence="2">The sequence shown here is derived from an EMBL/GenBank/DDBJ whole genome shotgun (WGS) entry which is preliminary data.</text>
</comment>
<keyword evidence="3" id="KW-1185">Reference proteome</keyword>
<evidence type="ECO:0000313" key="3">
    <source>
        <dbReference type="Proteomes" id="UP000257136"/>
    </source>
</evidence>
<sequence length="56" mass="6498">MAKGSEKNTKNKALHTKLLNRKKAKLQEEKKEKALRLKVLVAKINRKKNTDEPEDI</sequence>
<protein>
    <submittedName>
        <fullName evidence="2">Uncharacterized protein</fullName>
    </submittedName>
</protein>
<feature type="coiled-coil region" evidence="1">
    <location>
        <begin position="12"/>
        <end position="43"/>
    </location>
</feature>
<dbReference type="AlphaFoldDB" id="A0A3E0DYW2"/>
<gene>
    <name evidence="2" type="ORF">C8P67_11735</name>
</gene>
<dbReference type="RefSeq" id="WP_170141501.1">
    <property type="nucleotide sequence ID" value="NZ_QUNI01000017.1"/>
</dbReference>
<name>A0A3E0DYW2_9FLAO</name>
<accession>A0A3E0DYW2</accession>
<evidence type="ECO:0000313" key="2">
    <source>
        <dbReference type="EMBL" id="REG91141.1"/>
    </source>
</evidence>
<organism evidence="2 3">
    <name type="scientific">Flavobacterium aquicola</name>
    <dbReference type="NCBI Taxonomy" id="1682742"/>
    <lineage>
        <taxon>Bacteria</taxon>
        <taxon>Pseudomonadati</taxon>
        <taxon>Bacteroidota</taxon>
        <taxon>Flavobacteriia</taxon>
        <taxon>Flavobacteriales</taxon>
        <taxon>Flavobacteriaceae</taxon>
        <taxon>Flavobacterium</taxon>
    </lineage>
</organism>
<dbReference type="Proteomes" id="UP000257136">
    <property type="component" value="Unassembled WGS sequence"/>
</dbReference>
<keyword evidence="1" id="KW-0175">Coiled coil</keyword>
<reference evidence="2 3" key="1">
    <citation type="submission" date="2018-08" db="EMBL/GenBank/DDBJ databases">
        <title>Genomic Encyclopedia of Archaeal and Bacterial Type Strains, Phase II (KMG-II): from individual species to whole genera.</title>
        <authorList>
            <person name="Goeker M."/>
        </authorList>
    </citation>
    <scope>NUCLEOTIDE SEQUENCE [LARGE SCALE GENOMIC DNA]</scope>
    <source>
        <strain evidence="2 3">DSM 100880</strain>
    </source>
</reference>
<proteinExistence type="predicted"/>